<protein>
    <recommendedName>
        <fullName evidence="3">DUF2947 domain-containing protein</fullName>
    </recommendedName>
</protein>
<evidence type="ECO:0000313" key="2">
    <source>
        <dbReference type="Proteomes" id="UP000191418"/>
    </source>
</evidence>
<reference evidence="1 2" key="1">
    <citation type="submission" date="2017-01" db="EMBL/GenBank/DDBJ databases">
        <title>Genome Sequencing of a Marine Spirillum, Oceanospirillum multiglobuliferum ATCC 33336, from Japan.</title>
        <authorList>
            <person name="Carney J.G."/>
            <person name="Trachtenberg A.M."/>
            <person name="Rheaume B.A."/>
            <person name="Linnane J.D."/>
            <person name="Pitts N.L."/>
            <person name="Mykles D.L."/>
            <person name="Maclea K.S."/>
        </authorList>
    </citation>
    <scope>NUCLEOTIDE SEQUENCE [LARGE SCALE GENOMIC DNA]</scope>
    <source>
        <strain evidence="1 2">ATCC 33336</strain>
    </source>
</reference>
<name>A0A1T4PFE4_9GAMM</name>
<dbReference type="AlphaFoldDB" id="A0A1T4PFE4"/>
<dbReference type="STRING" id="64969.SAMN02745127_01467"/>
<organism evidence="1 2">
    <name type="scientific">Oceanospirillum multiglobuliferum</name>
    <dbReference type="NCBI Taxonomy" id="64969"/>
    <lineage>
        <taxon>Bacteria</taxon>
        <taxon>Pseudomonadati</taxon>
        <taxon>Pseudomonadota</taxon>
        <taxon>Gammaproteobacteria</taxon>
        <taxon>Oceanospirillales</taxon>
        <taxon>Oceanospirillaceae</taxon>
        <taxon>Oceanospirillum</taxon>
    </lineage>
</organism>
<dbReference type="Proteomes" id="UP000191418">
    <property type="component" value="Unassembled WGS sequence"/>
</dbReference>
<dbReference type="OrthoDB" id="6687905at2"/>
<evidence type="ECO:0000313" key="1">
    <source>
        <dbReference type="EMBL" id="OPX55571.1"/>
    </source>
</evidence>
<sequence length="157" mass="18804">MSYIPLTEYSKAWIFRHKDLPVDEADLPLIKPMTPHRASQLWQTQISELSEHYSEFQKGDWAYDTATWLESVDWQKRWESDNNDLPELLADHLQWEDNTVVYFCYESDHVIETTWLIFKKYWKNFLFMDDGPILVGRKRKQVAQFFDNGQVQVGLKP</sequence>
<keyword evidence="2" id="KW-1185">Reference proteome</keyword>
<dbReference type="Pfam" id="PF11163">
    <property type="entry name" value="DUF2947"/>
    <property type="match status" value="1"/>
</dbReference>
<accession>A0A1T4PFE4</accession>
<dbReference type="EMBL" id="MTSM01000008">
    <property type="protein sequence ID" value="OPX55571.1"/>
    <property type="molecule type" value="Genomic_DNA"/>
</dbReference>
<evidence type="ECO:0008006" key="3">
    <source>
        <dbReference type="Google" id="ProtNLM"/>
    </source>
</evidence>
<gene>
    <name evidence="1" type="ORF">BTE48_08105</name>
</gene>
<comment type="caution">
    <text evidence="1">The sequence shown here is derived from an EMBL/GenBank/DDBJ whole genome shotgun (WGS) entry which is preliminary data.</text>
</comment>
<dbReference type="InterPro" id="IPR021334">
    <property type="entry name" value="DUF2947"/>
</dbReference>
<proteinExistence type="predicted"/>
<dbReference type="RefSeq" id="WP_078745076.1">
    <property type="nucleotide sequence ID" value="NZ_FUXG01000008.1"/>
</dbReference>